<dbReference type="Proteomes" id="UP000215256">
    <property type="component" value="Chromosome 2"/>
</dbReference>
<sequence length="44" mass="4930">MLQTWGTLRLHKRSNGHAFKQSGPISAQMRDQAAPLSQSYEEAT</sequence>
<accession>A0A248UDM1</accession>
<gene>
    <name evidence="2" type="ORF">CES85_5285</name>
</gene>
<dbReference type="KEGG" id="och:CES85_5285"/>
<protein>
    <submittedName>
        <fullName evidence="2">Uncharacterized protein</fullName>
    </submittedName>
</protein>
<reference evidence="2 3" key="1">
    <citation type="submission" date="2017-07" db="EMBL/GenBank/DDBJ databases">
        <title>Phylogenetic study on the rhizospheric bacterium Ochrobactrum sp. A44.</title>
        <authorList>
            <person name="Krzyzanowska D.M."/>
            <person name="Ossowicki A."/>
            <person name="Rajewska M."/>
            <person name="Maciag T."/>
            <person name="Kaczynski Z."/>
            <person name="Czerwicka M."/>
            <person name="Jafra S."/>
        </authorList>
    </citation>
    <scope>NUCLEOTIDE SEQUENCE [LARGE SCALE GENOMIC DNA]</scope>
    <source>
        <strain evidence="2 3">A44</strain>
    </source>
</reference>
<dbReference type="EMBL" id="CP022603">
    <property type="protein sequence ID" value="ASV84491.1"/>
    <property type="molecule type" value="Genomic_DNA"/>
</dbReference>
<dbReference type="AlphaFoldDB" id="A0A248UDM1"/>
<feature type="region of interest" description="Disordered" evidence="1">
    <location>
        <begin position="1"/>
        <end position="44"/>
    </location>
</feature>
<name>A0A248UDM1_9HYPH</name>
<proteinExistence type="predicted"/>
<evidence type="ECO:0000256" key="1">
    <source>
        <dbReference type="SAM" id="MobiDB-lite"/>
    </source>
</evidence>
<organism evidence="2 3">
    <name type="scientific">Ochrobactrum quorumnocens</name>
    <dbReference type="NCBI Taxonomy" id="271865"/>
    <lineage>
        <taxon>Bacteria</taxon>
        <taxon>Pseudomonadati</taxon>
        <taxon>Pseudomonadota</taxon>
        <taxon>Alphaproteobacteria</taxon>
        <taxon>Hyphomicrobiales</taxon>
        <taxon>Brucellaceae</taxon>
        <taxon>Brucella/Ochrobactrum group</taxon>
        <taxon>Ochrobactrum</taxon>
    </lineage>
</organism>
<evidence type="ECO:0000313" key="3">
    <source>
        <dbReference type="Proteomes" id="UP000215256"/>
    </source>
</evidence>
<evidence type="ECO:0000313" key="2">
    <source>
        <dbReference type="EMBL" id="ASV84491.1"/>
    </source>
</evidence>
<feature type="compositionally biased region" description="Polar residues" evidence="1">
    <location>
        <begin position="35"/>
        <end position="44"/>
    </location>
</feature>